<evidence type="ECO:0000256" key="6">
    <source>
        <dbReference type="RuleBase" id="RU003682"/>
    </source>
</evidence>
<dbReference type="GO" id="GO:0051213">
    <property type="term" value="F:dioxygenase activity"/>
    <property type="evidence" value="ECO:0007669"/>
    <property type="project" value="UniProtKB-ARBA"/>
</dbReference>
<dbReference type="EMBL" id="OZ034819">
    <property type="protein sequence ID" value="CAL1391861.1"/>
    <property type="molecule type" value="Genomic_DNA"/>
</dbReference>
<dbReference type="Pfam" id="PF14226">
    <property type="entry name" value="DIOX_N"/>
    <property type="match status" value="1"/>
</dbReference>
<keyword evidence="11" id="KW-1185">Reference proteome</keyword>
<dbReference type="Pfam" id="PF03171">
    <property type="entry name" value="2OG-FeII_Oxy"/>
    <property type="match status" value="1"/>
</dbReference>
<dbReference type="PANTHER" id="PTHR10209:SF791">
    <property type="entry name" value="1-AMINOCYCLOPROPANE-1-CARBOXYLATE OXIDASE HOMOLOG 1"/>
    <property type="match status" value="1"/>
</dbReference>
<keyword evidence="3 6" id="KW-0479">Metal-binding</keyword>
<feature type="domain" description="Fe2OG dioxygenase" evidence="7">
    <location>
        <begin position="209"/>
        <end position="310"/>
    </location>
</feature>
<reference evidence="9 11" key="1">
    <citation type="submission" date="2024-04" db="EMBL/GenBank/DDBJ databases">
        <authorList>
            <person name="Fracassetti M."/>
        </authorList>
    </citation>
    <scope>NUCLEOTIDE SEQUENCE [LARGE SCALE GENOMIC DNA]</scope>
</reference>
<gene>
    <name evidence="8" type="ORF">LTRI10_LOCUS32544</name>
    <name evidence="9" type="ORF">LTRI10_LOCUS32549</name>
    <name evidence="10" type="ORF">LTRI10_LOCUS32550</name>
</gene>
<evidence type="ECO:0000313" key="11">
    <source>
        <dbReference type="Proteomes" id="UP001497516"/>
    </source>
</evidence>
<dbReference type="EMBL" id="OZ034819">
    <property type="protein sequence ID" value="CAL1391862.1"/>
    <property type="molecule type" value="Genomic_DNA"/>
</dbReference>
<dbReference type="GO" id="GO:0046872">
    <property type="term" value="F:metal ion binding"/>
    <property type="evidence" value="ECO:0007669"/>
    <property type="project" value="UniProtKB-KW"/>
</dbReference>
<dbReference type="SUPFAM" id="SSF51197">
    <property type="entry name" value="Clavaminate synthase-like"/>
    <property type="match status" value="1"/>
</dbReference>
<evidence type="ECO:0000313" key="10">
    <source>
        <dbReference type="EMBL" id="CAL1391862.1"/>
    </source>
</evidence>
<dbReference type="PROSITE" id="PS51471">
    <property type="entry name" value="FE2OG_OXY"/>
    <property type="match status" value="1"/>
</dbReference>
<keyword evidence="5 6" id="KW-0408">Iron</keyword>
<dbReference type="AlphaFoldDB" id="A0AAV2F0T2"/>
<dbReference type="Gene3D" id="2.60.120.330">
    <property type="entry name" value="B-lactam Antibiotic, Isopenicillin N Synthase, Chain"/>
    <property type="match status" value="1"/>
</dbReference>
<accession>A0AAV2F0T2</accession>
<proteinExistence type="inferred from homology"/>
<sequence length="362" mass="40523">MVAAAQDLFAERKAFDETKAGVKGLVDSGITELPRIFHFPSHLLDKRPTASATDPDFVFPIIDMEGAALDPEKRSRVVAQILEASGNWGFFQVVNHGVPQRVLEEMKAGVHRFYELDIEVKKHFFTRDPTKKVVYNSNFDLYDVPAASWRDSIVYHMAPDPPSEDELPACSKDILIEYSRELQKFGDLLFQLLSEALGLGPDHLKEMGCADGLLVGCHLYPPCPQPELTMGVDIHSDIDFAAVLLQDDIGGFQVLHRDHWVDVPSLPGGLIINIGDMFQLISNDKFTSAKHRVLAQNVGYRVSVPSFFSSGFAPNPRLYGPIKELLSDTNPPKYRETTIQDYRANFYAKGLDGISRLLEYKL</sequence>
<keyword evidence="4 6" id="KW-0560">Oxidoreductase</keyword>
<dbReference type="InterPro" id="IPR027443">
    <property type="entry name" value="IPNS-like_sf"/>
</dbReference>
<comment type="similarity">
    <text evidence="2 6">Belongs to the iron/ascorbate-dependent oxidoreductase family.</text>
</comment>
<evidence type="ECO:0000256" key="1">
    <source>
        <dbReference type="ARBA" id="ARBA00001962"/>
    </source>
</evidence>
<evidence type="ECO:0000259" key="7">
    <source>
        <dbReference type="PROSITE" id="PS51471"/>
    </source>
</evidence>
<dbReference type="InterPro" id="IPR044861">
    <property type="entry name" value="IPNS-like_FE2OG_OXY"/>
</dbReference>
<dbReference type="PANTHER" id="PTHR10209">
    <property type="entry name" value="OXIDOREDUCTASE, 2OG-FE II OXYGENASE FAMILY PROTEIN"/>
    <property type="match status" value="1"/>
</dbReference>
<name>A0AAV2F0T2_9ROSI</name>
<dbReference type="FunFam" id="2.60.120.330:FF:000005">
    <property type="entry name" value="1-aminocyclopropane-1-carboxylate oxidase homolog 1"/>
    <property type="match status" value="1"/>
</dbReference>
<evidence type="ECO:0000256" key="2">
    <source>
        <dbReference type="ARBA" id="ARBA00008056"/>
    </source>
</evidence>
<dbReference type="InterPro" id="IPR005123">
    <property type="entry name" value="Oxoglu/Fe-dep_dioxygenase_dom"/>
</dbReference>
<evidence type="ECO:0000313" key="8">
    <source>
        <dbReference type="EMBL" id="CAL1391856.1"/>
    </source>
</evidence>
<dbReference type="Proteomes" id="UP001497516">
    <property type="component" value="Chromosome 6"/>
</dbReference>
<comment type="cofactor">
    <cofactor evidence="1">
        <name>Fe cation</name>
        <dbReference type="ChEBI" id="CHEBI:24875"/>
    </cofactor>
</comment>
<evidence type="ECO:0000256" key="4">
    <source>
        <dbReference type="ARBA" id="ARBA00023002"/>
    </source>
</evidence>
<dbReference type="InterPro" id="IPR026992">
    <property type="entry name" value="DIOX_N"/>
</dbReference>
<dbReference type="EMBL" id="OZ034819">
    <property type="protein sequence ID" value="CAL1391856.1"/>
    <property type="molecule type" value="Genomic_DNA"/>
</dbReference>
<organism evidence="9 11">
    <name type="scientific">Linum trigynum</name>
    <dbReference type="NCBI Taxonomy" id="586398"/>
    <lineage>
        <taxon>Eukaryota</taxon>
        <taxon>Viridiplantae</taxon>
        <taxon>Streptophyta</taxon>
        <taxon>Embryophyta</taxon>
        <taxon>Tracheophyta</taxon>
        <taxon>Spermatophyta</taxon>
        <taxon>Magnoliopsida</taxon>
        <taxon>eudicotyledons</taxon>
        <taxon>Gunneridae</taxon>
        <taxon>Pentapetalae</taxon>
        <taxon>rosids</taxon>
        <taxon>fabids</taxon>
        <taxon>Malpighiales</taxon>
        <taxon>Linaceae</taxon>
        <taxon>Linum</taxon>
    </lineage>
</organism>
<protein>
    <recommendedName>
        <fullName evidence="7">Fe2OG dioxygenase domain-containing protein</fullName>
    </recommendedName>
</protein>
<evidence type="ECO:0000313" key="9">
    <source>
        <dbReference type="EMBL" id="CAL1391861.1"/>
    </source>
</evidence>
<evidence type="ECO:0000256" key="3">
    <source>
        <dbReference type="ARBA" id="ARBA00022723"/>
    </source>
</evidence>
<evidence type="ECO:0000256" key="5">
    <source>
        <dbReference type="ARBA" id="ARBA00023004"/>
    </source>
</evidence>